<dbReference type="Proteomes" id="UP000297394">
    <property type="component" value="Unassembled WGS sequence"/>
</dbReference>
<reference evidence="1 3" key="2">
    <citation type="journal article" date="2019" name="PLoS Negl. Trop. Dis.">
        <title>Revisiting the worldwide diversity of Leptospira species in the environment.</title>
        <authorList>
            <person name="Vincent A.T."/>
            <person name="Schiettekatte O."/>
            <person name="Bourhy P."/>
            <person name="Veyrier F.J."/>
            <person name="Picardeau M."/>
        </authorList>
    </citation>
    <scope>NUCLEOTIDE SEQUENCE [LARGE SCALE GENOMIC DNA]</scope>
    <source>
        <strain evidence="1 3">201800280</strain>
        <strain evidence="2">201800281</strain>
    </source>
</reference>
<sequence length="42" mass="4779">MKVKKIRSFLGAPTINEYNRGIFITTSEFQKCTVDIANTITK</sequence>
<dbReference type="EMBL" id="RQFL01000031">
    <property type="protein sequence ID" value="TGK89237.1"/>
    <property type="molecule type" value="Genomic_DNA"/>
</dbReference>
<organism evidence="1 3">
    <name type="scientific">Leptospira bourretii</name>
    <dbReference type="NCBI Taxonomy" id="2484962"/>
    <lineage>
        <taxon>Bacteria</taxon>
        <taxon>Pseudomonadati</taxon>
        <taxon>Spirochaetota</taxon>
        <taxon>Spirochaetia</taxon>
        <taxon>Leptospirales</taxon>
        <taxon>Leptospiraceae</taxon>
        <taxon>Leptospira</taxon>
    </lineage>
</organism>
<dbReference type="AlphaFoldDB" id="A0A4R9IJ85"/>
<keyword evidence="4" id="KW-1185">Reference proteome</keyword>
<evidence type="ECO:0000313" key="1">
    <source>
        <dbReference type="EMBL" id="TGK88602.1"/>
    </source>
</evidence>
<evidence type="ECO:0000313" key="2">
    <source>
        <dbReference type="EMBL" id="TGK89237.1"/>
    </source>
</evidence>
<reference evidence="2" key="1">
    <citation type="submission" date="2018-10" db="EMBL/GenBank/DDBJ databases">
        <authorList>
            <person name="Vincent A.T."/>
            <person name="Schiettekatte O."/>
            <person name="Bourhy P."/>
            <person name="Veyrier F.J."/>
            <person name="Picardeau M."/>
        </authorList>
    </citation>
    <scope>NUCLEOTIDE SEQUENCE</scope>
    <source>
        <strain evidence="2">201800281</strain>
    </source>
</reference>
<gene>
    <name evidence="1" type="ORF">EHQ23_06755</name>
    <name evidence="2" type="ORF">EHQ26_19280</name>
</gene>
<proteinExistence type="predicted"/>
<comment type="caution">
    <text evidence="1">The sequence shown here is derived from an EMBL/GenBank/DDBJ whole genome shotgun (WGS) entry which is preliminary data.</text>
</comment>
<protein>
    <submittedName>
        <fullName evidence="1">Uncharacterized protein</fullName>
    </submittedName>
</protein>
<evidence type="ECO:0000313" key="3">
    <source>
        <dbReference type="Proteomes" id="UP000297394"/>
    </source>
</evidence>
<dbReference type="EMBL" id="RQFM01000010">
    <property type="protein sequence ID" value="TGK88602.1"/>
    <property type="molecule type" value="Genomic_DNA"/>
</dbReference>
<name>A0A4R9IJ85_9LEPT</name>
<accession>A0A4R9IJ85</accession>
<dbReference type="Proteomes" id="UP000297918">
    <property type="component" value="Unassembled WGS sequence"/>
</dbReference>
<evidence type="ECO:0000313" key="4">
    <source>
        <dbReference type="Proteomes" id="UP000297918"/>
    </source>
</evidence>